<organism evidence="3 4">
    <name type="scientific">Persicimonas caeni</name>
    <dbReference type="NCBI Taxonomy" id="2292766"/>
    <lineage>
        <taxon>Bacteria</taxon>
        <taxon>Deltaproteobacteria</taxon>
        <taxon>Bradymonadales</taxon>
        <taxon>Bradymonadaceae</taxon>
        <taxon>Persicimonas</taxon>
    </lineage>
</organism>
<dbReference type="Pfam" id="PF14559">
    <property type="entry name" value="TPR_19"/>
    <property type="match status" value="1"/>
</dbReference>
<protein>
    <submittedName>
        <fullName evidence="3">Tetratricopeptide repeat protein</fullName>
    </submittedName>
</protein>
<keyword evidence="2" id="KW-1133">Transmembrane helix</keyword>
<dbReference type="InterPro" id="IPR019734">
    <property type="entry name" value="TPR_rpt"/>
</dbReference>
<dbReference type="SMART" id="SM00028">
    <property type="entry name" value="TPR"/>
    <property type="match status" value="2"/>
</dbReference>
<accession>A0A4Y6PZM8</accession>
<keyword evidence="2" id="KW-0812">Transmembrane</keyword>
<keyword evidence="2" id="KW-0472">Membrane</keyword>
<evidence type="ECO:0000313" key="3">
    <source>
        <dbReference type="EMBL" id="QDG53723.1"/>
    </source>
</evidence>
<reference evidence="3 4" key="1">
    <citation type="submission" date="2019-06" db="EMBL/GenBank/DDBJ databases">
        <title>Persicimonas caeni gen. nov., sp. nov., a predatory bacterium isolated from solar saltern.</title>
        <authorList>
            <person name="Wang S."/>
        </authorList>
    </citation>
    <scope>NUCLEOTIDE SEQUENCE [LARGE SCALE GENOMIC DNA]</scope>
    <source>
        <strain evidence="3 4">YN101</strain>
    </source>
</reference>
<dbReference type="EMBL" id="CP041186">
    <property type="protein sequence ID" value="QDG53723.1"/>
    <property type="molecule type" value="Genomic_DNA"/>
</dbReference>
<dbReference type="InterPro" id="IPR011990">
    <property type="entry name" value="TPR-like_helical_dom_sf"/>
</dbReference>
<keyword evidence="1" id="KW-0802">TPR repeat</keyword>
<dbReference type="AlphaFoldDB" id="A0A4Y6PZM8"/>
<proteinExistence type="predicted"/>
<evidence type="ECO:0000256" key="1">
    <source>
        <dbReference type="PROSITE-ProRule" id="PRU00339"/>
    </source>
</evidence>
<gene>
    <name evidence="3" type="ORF">FIV42_24155</name>
</gene>
<dbReference type="PROSITE" id="PS50005">
    <property type="entry name" value="TPR"/>
    <property type="match status" value="1"/>
</dbReference>
<feature type="transmembrane region" description="Helical" evidence="2">
    <location>
        <begin position="48"/>
        <end position="74"/>
    </location>
</feature>
<evidence type="ECO:0000256" key="2">
    <source>
        <dbReference type="SAM" id="Phobius"/>
    </source>
</evidence>
<sequence length="235" mass="27306">MTIRRLVASLGLGTMPLTGSVGMASSKKGGLKIEWRRGLIPLSLLAMFILRFGFGAPIWVLAVFTLWIPLYYILYPKYLRKRWTQFEKEFAYRFQKGDHKGLLEYYRDQWFLRKFGPQAEMLGKLGLVYSAMGKYREAEHALERAIDRAPAAQKDKLFFNLANIKYELGKYEDAEQIYKALRANSPYRHSAKTQLALINLRQGKQVDQARGFLEQERERARGSQKQRIERALAEC</sequence>
<dbReference type="SUPFAM" id="SSF48452">
    <property type="entry name" value="TPR-like"/>
    <property type="match status" value="1"/>
</dbReference>
<dbReference type="Proteomes" id="UP000315995">
    <property type="component" value="Chromosome"/>
</dbReference>
<name>A0A4Y6PZM8_PERCE</name>
<keyword evidence="4" id="KW-1185">Reference proteome</keyword>
<dbReference type="OrthoDB" id="5499251at2"/>
<feature type="repeat" description="TPR" evidence="1">
    <location>
        <begin position="119"/>
        <end position="152"/>
    </location>
</feature>
<accession>A0A5B8YB93</accession>
<dbReference type="Gene3D" id="1.25.40.10">
    <property type="entry name" value="Tetratricopeptide repeat domain"/>
    <property type="match status" value="1"/>
</dbReference>
<evidence type="ECO:0000313" key="4">
    <source>
        <dbReference type="Proteomes" id="UP000315995"/>
    </source>
</evidence>